<comment type="caution">
    <text evidence="11">The sequence shown here is derived from an EMBL/GenBank/DDBJ whole genome shotgun (WGS) entry which is preliminary data.</text>
</comment>
<dbReference type="PROSITE" id="PS00440">
    <property type="entry name" value="ACYLTRANSF_C_2"/>
    <property type="match status" value="1"/>
</dbReference>
<feature type="domain" description="Choline/carnitine acyltransferase" evidence="10">
    <location>
        <begin position="28"/>
        <end position="563"/>
    </location>
</feature>
<keyword evidence="4" id="KW-0276">Fatty acid metabolism</keyword>
<keyword evidence="2" id="KW-0813">Transport</keyword>
<proteinExistence type="inferred from homology"/>
<evidence type="ECO:0000256" key="8">
    <source>
        <dbReference type="RuleBase" id="RU003801"/>
    </source>
</evidence>
<evidence type="ECO:0000256" key="5">
    <source>
        <dbReference type="ARBA" id="ARBA00023098"/>
    </source>
</evidence>
<dbReference type="AlphaFoldDB" id="A0AAD5V670"/>
<dbReference type="SUPFAM" id="SSF52777">
    <property type="entry name" value="CoA-dependent acyltransferases"/>
    <property type="match status" value="2"/>
</dbReference>
<keyword evidence="6 8" id="KW-0012">Acyltransferase</keyword>
<dbReference type="InterPro" id="IPR042572">
    <property type="entry name" value="Carn_acyl_trans_N"/>
</dbReference>
<dbReference type="Gene3D" id="1.10.275.20">
    <property type="entry name" value="Choline/Carnitine o-acyltransferase"/>
    <property type="match status" value="1"/>
</dbReference>
<name>A0AAD5V670_9APHY</name>
<dbReference type="Pfam" id="PF00755">
    <property type="entry name" value="Carn_acyltransf"/>
    <property type="match status" value="2"/>
</dbReference>
<evidence type="ECO:0000256" key="7">
    <source>
        <dbReference type="PIRSR" id="PIRSR600542-1"/>
    </source>
</evidence>
<dbReference type="InterPro" id="IPR039551">
    <property type="entry name" value="Cho/carn_acyl_trans"/>
</dbReference>
<feature type="domain" description="Choline/carnitine acyltransferase" evidence="10">
    <location>
        <begin position="623"/>
        <end position="694"/>
    </location>
</feature>
<dbReference type="FunFam" id="3.30.559.70:FF:000003">
    <property type="entry name" value="Carnitine acetyl transferase FacC"/>
    <property type="match status" value="1"/>
</dbReference>
<dbReference type="EMBL" id="JANAWD010000103">
    <property type="protein sequence ID" value="KAJ3487061.1"/>
    <property type="molecule type" value="Genomic_DNA"/>
</dbReference>
<dbReference type="GO" id="GO:0004092">
    <property type="term" value="F:carnitine O-acetyltransferase activity"/>
    <property type="evidence" value="ECO:0007669"/>
    <property type="project" value="TreeGrafter"/>
</dbReference>
<dbReference type="Gene3D" id="3.30.559.10">
    <property type="entry name" value="Chloramphenicol acetyltransferase-like domain"/>
    <property type="match status" value="1"/>
</dbReference>
<feature type="active site" description="Proton acceptor" evidence="7">
    <location>
        <position position="332"/>
    </location>
</feature>
<dbReference type="FunFam" id="3.30.559.10:FF:000019">
    <property type="entry name" value="Carnitine acetyl transferase"/>
    <property type="match status" value="1"/>
</dbReference>
<feature type="region of interest" description="Disordered" evidence="9">
    <location>
        <begin position="586"/>
        <end position="607"/>
    </location>
</feature>
<dbReference type="PANTHER" id="PTHR22589:SF29">
    <property type="entry name" value="MITOCHONDRIAL CARNITINE O-ACETYLTRANSFERASE-RELATED"/>
    <property type="match status" value="1"/>
</dbReference>
<dbReference type="InterPro" id="IPR042231">
    <property type="entry name" value="Cho/carn_acyl_trans_2"/>
</dbReference>
<keyword evidence="12" id="KW-1185">Reference proteome</keyword>
<keyword evidence="3 8" id="KW-0808">Transferase</keyword>
<evidence type="ECO:0000256" key="6">
    <source>
        <dbReference type="ARBA" id="ARBA00023315"/>
    </source>
</evidence>
<evidence type="ECO:0000256" key="2">
    <source>
        <dbReference type="ARBA" id="ARBA00022448"/>
    </source>
</evidence>
<dbReference type="Proteomes" id="UP001212997">
    <property type="component" value="Unassembled WGS sequence"/>
</dbReference>
<dbReference type="PANTHER" id="PTHR22589">
    <property type="entry name" value="CARNITINE O-ACYLTRANSFERASE"/>
    <property type="match status" value="1"/>
</dbReference>
<evidence type="ECO:0000313" key="12">
    <source>
        <dbReference type="Proteomes" id="UP001212997"/>
    </source>
</evidence>
<accession>A0AAD5V670</accession>
<dbReference type="GO" id="GO:0006631">
    <property type="term" value="P:fatty acid metabolic process"/>
    <property type="evidence" value="ECO:0007669"/>
    <property type="project" value="UniProtKB-KW"/>
</dbReference>
<comment type="similarity">
    <text evidence="1 8">Belongs to the carnitine/choline acetyltransferase family.</text>
</comment>
<sequence>MAATPVTKFESNPPKSRTFARQDELPKLPIPPLEESLKRYLRALEGLQDAQEHEETKIAVHDFLHNEGPAIQERLKTWAEDKASYIEDFWYESYLSHSDPVVLALNPFFVLENDPTPDRGSQLPRAASLIVSSLGFIHDLRAGMLEPDAIRGTPLDMDQYTRLFGTARIPTERGCRMETHDDSRHIVILRRGQFYWFDVLDMENRPVLTERELLRNLQAIINDADKLPIHEVARNSIGVLTTENRKIWSSLRKSLSRNRNNESCLEIVDNALFVVCLDDAHPDNLAELCNNFLCGTYSLKNGVQVGTCTNRWYDKLQIIITADGAAGINFEHTGVDGHTVLRFAADVFTEGLMLLARSINPSAPTLFHAKLSPYAKSYKPPRSHGHAHPPRPQPDYLIDTAPKKLEWALYPDLRAGIRFAETRLSDLICQNDCQALEFKGYGKNFITSHGFSPDAFVQMAFQAAYYGLYGRIESTYEPAMTKAFLHGRTEAIRTVQPYSVDFVKTFFSECSPQQKIAALRKACGGHSKLSRECGQGLGQDRHLYALYCLLQREREAEVFHTPSGSGANTPTYRGFHGLNGLNGLNSMSSASDASPPGSPVSTSSKLSSISSISSDNVLAHRQPLPDIFTDPGWQLLNTSILSTSNCGNPALRLFGFGPVAADGYGIGYIIKDDGISVCASSKHLQTRRFLDTLQSYLLDVQRILIQLHLAANQRAEPFVDHAGILRDSKTGRPISGLQLAERDAADAYDDYSNALTGYSFFDSGDVELLGRGRRMPTYYNTGTSFKNIPLDPI</sequence>
<keyword evidence="5" id="KW-0443">Lipid metabolism</keyword>
<evidence type="ECO:0000256" key="3">
    <source>
        <dbReference type="ARBA" id="ARBA00022679"/>
    </source>
</evidence>
<protein>
    <recommendedName>
        <fullName evidence="10">Choline/carnitine acyltransferase domain-containing protein</fullName>
    </recommendedName>
</protein>
<dbReference type="Gene3D" id="3.30.559.70">
    <property type="entry name" value="Choline/Carnitine o-acyltransferase, domain 2"/>
    <property type="match status" value="1"/>
</dbReference>
<evidence type="ECO:0000259" key="10">
    <source>
        <dbReference type="Pfam" id="PF00755"/>
    </source>
</evidence>
<dbReference type="GO" id="GO:0009437">
    <property type="term" value="P:carnitine metabolic process"/>
    <property type="evidence" value="ECO:0007669"/>
    <property type="project" value="TreeGrafter"/>
</dbReference>
<dbReference type="InterPro" id="IPR023213">
    <property type="entry name" value="CAT-like_dom_sf"/>
</dbReference>
<organism evidence="11 12">
    <name type="scientific">Meripilus lineatus</name>
    <dbReference type="NCBI Taxonomy" id="2056292"/>
    <lineage>
        <taxon>Eukaryota</taxon>
        <taxon>Fungi</taxon>
        <taxon>Dikarya</taxon>
        <taxon>Basidiomycota</taxon>
        <taxon>Agaricomycotina</taxon>
        <taxon>Agaricomycetes</taxon>
        <taxon>Polyporales</taxon>
        <taxon>Meripilaceae</taxon>
        <taxon>Meripilus</taxon>
    </lineage>
</organism>
<dbReference type="InterPro" id="IPR000542">
    <property type="entry name" value="Carn_acyl_trans"/>
</dbReference>
<evidence type="ECO:0000256" key="1">
    <source>
        <dbReference type="ARBA" id="ARBA00005232"/>
    </source>
</evidence>
<reference evidence="11" key="1">
    <citation type="submission" date="2022-07" db="EMBL/GenBank/DDBJ databases">
        <title>Genome Sequence of Physisporinus lineatus.</title>
        <authorList>
            <person name="Buettner E."/>
        </authorList>
    </citation>
    <scope>NUCLEOTIDE SEQUENCE</scope>
    <source>
        <strain evidence="11">VT162</strain>
    </source>
</reference>
<feature type="region of interest" description="Disordered" evidence="9">
    <location>
        <begin position="1"/>
        <end position="24"/>
    </location>
</feature>
<evidence type="ECO:0000313" key="11">
    <source>
        <dbReference type="EMBL" id="KAJ3487061.1"/>
    </source>
</evidence>
<dbReference type="GO" id="GO:0005739">
    <property type="term" value="C:mitochondrion"/>
    <property type="evidence" value="ECO:0007669"/>
    <property type="project" value="TreeGrafter"/>
</dbReference>
<dbReference type="PROSITE" id="PS00439">
    <property type="entry name" value="ACYLTRANSF_C_1"/>
    <property type="match status" value="1"/>
</dbReference>
<gene>
    <name evidence="11" type="ORF">NLI96_g3797</name>
</gene>
<evidence type="ECO:0000256" key="4">
    <source>
        <dbReference type="ARBA" id="ARBA00022832"/>
    </source>
</evidence>
<evidence type="ECO:0000256" key="9">
    <source>
        <dbReference type="SAM" id="MobiDB-lite"/>
    </source>
</evidence>